<dbReference type="InterPro" id="IPR011957">
    <property type="entry name" value="Benz_CoA_lig"/>
</dbReference>
<dbReference type="InterPro" id="IPR000873">
    <property type="entry name" value="AMP-dep_synth/lig_dom"/>
</dbReference>
<protein>
    <submittedName>
        <fullName evidence="5">Benzoate-CoA ligase</fullName>
    </submittedName>
</protein>
<evidence type="ECO:0000256" key="2">
    <source>
        <dbReference type="SAM" id="Phobius"/>
    </source>
</evidence>
<feature type="domain" description="AMP-dependent synthetase/ligase" evidence="3">
    <location>
        <begin position="26"/>
        <end position="385"/>
    </location>
</feature>
<dbReference type="Pfam" id="PF13193">
    <property type="entry name" value="AMP-binding_C"/>
    <property type="match status" value="1"/>
</dbReference>
<feature type="domain" description="AMP-binding enzyme C-terminal" evidence="4">
    <location>
        <begin position="435"/>
        <end position="513"/>
    </location>
</feature>
<comment type="caution">
    <text evidence="5">The sequence shown here is derived from an EMBL/GenBank/DDBJ whole genome shotgun (WGS) entry which is preliminary data.</text>
</comment>
<dbReference type="CDD" id="cd05959">
    <property type="entry name" value="BCL_4HBCL"/>
    <property type="match status" value="1"/>
</dbReference>
<dbReference type="InterPro" id="IPR045851">
    <property type="entry name" value="AMP-bd_C_sf"/>
</dbReference>
<sequence>MNHAVSIEPTPERLNFAQHLLDLNASRADKLAYIDDAGSLSYGQLAGAVRRFAGALESLGLRREDRVLLCAHDSTDWPVAFLGCLYAGVVPVAVNTLLGATDYAYMIEHARARAVIVSQALLATIESAVQQSSVKPESLIVSRADSATLPIGAKRFEDLLAAGMEMPVAATTGRDDIAFWLYSSGSTGRPKGTVHTHGNLFATAATYGANVLGLREDDVTFSAAKLFFAYGLGNALTFPLSVGATVILMAERPTPDAVFKRLVDGQPSVFFGVPTLYAGMLASAALPARETVRIRRCTSAGEALPKEIGEKFEAHFGAPILDGIGSTEMLHIFLSNRADELRYGTSGKPVPGYELQLLDDSGAPVGADEVGDLYVKGDSSALMYWGNREKSRATFLGGWTKTGDKYVRDAQGWYTYAGRSDDMLKVSGQYVSPFEVECCLMQHEFVLEAALIGITDGDGLTKSKAFVVLRQGVEASDALAVEIKRFVKERLAPHKYPRRIDFIFELPKTPTGKIQRFKLRDLEMAALKPATP</sequence>
<dbReference type="Gene3D" id="3.30.300.30">
    <property type="match status" value="1"/>
</dbReference>
<dbReference type="AlphaFoldDB" id="A0A4R7P3K7"/>
<dbReference type="GO" id="GO:0044550">
    <property type="term" value="P:secondary metabolite biosynthetic process"/>
    <property type="evidence" value="ECO:0007669"/>
    <property type="project" value="TreeGrafter"/>
</dbReference>
<keyword evidence="1 5" id="KW-0436">Ligase</keyword>
<feature type="transmembrane region" description="Helical" evidence="2">
    <location>
        <begin position="227"/>
        <end position="249"/>
    </location>
</feature>
<dbReference type="GO" id="GO:0005524">
    <property type="term" value="F:ATP binding"/>
    <property type="evidence" value="ECO:0007669"/>
    <property type="project" value="InterPro"/>
</dbReference>
<name>A0A4R7P3K7_9GAMM</name>
<dbReference type="PANTHER" id="PTHR43352">
    <property type="entry name" value="ACETYL-COA SYNTHETASE"/>
    <property type="match status" value="1"/>
</dbReference>
<keyword evidence="2" id="KW-0812">Transmembrane</keyword>
<dbReference type="InterPro" id="IPR025110">
    <property type="entry name" value="AMP-bd_C"/>
</dbReference>
<keyword evidence="2" id="KW-1133">Transmembrane helix</keyword>
<evidence type="ECO:0000259" key="3">
    <source>
        <dbReference type="Pfam" id="PF00501"/>
    </source>
</evidence>
<dbReference type="EMBL" id="SOBT01000009">
    <property type="protein sequence ID" value="TDU28002.1"/>
    <property type="molecule type" value="Genomic_DNA"/>
</dbReference>
<dbReference type="Proteomes" id="UP000295341">
    <property type="component" value="Unassembled WGS sequence"/>
</dbReference>
<organism evidence="5 6">
    <name type="scientific">Panacagrimonas perspica</name>
    <dbReference type="NCBI Taxonomy" id="381431"/>
    <lineage>
        <taxon>Bacteria</taxon>
        <taxon>Pseudomonadati</taxon>
        <taxon>Pseudomonadota</taxon>
        <taxon>Gammaproteobacteria</taxon>
        <taxon>Nevskiales</taxon>
        <taxon>Nevskiaceae</taxon>
        <taxon>Panacagrimonas</taxon>
    </lineage>
</organism>
<evidence type="ECO:0000256" key="1">
    <source>
        <dbReference type="ARBA" id="ARBA00022598"/>
    </source>
</evidence>
<evidence type="ECO:0000259" key="4">
    <source>
        <dbReference type="Pfam" id="PF13193"/>
    </source>
</evidence>
<dbReference type="GO" id="GO:0016878">
    <property type="term" value="F:acid-thiol ligase activity"/>
    <property type="evidence" value="ECO:0007669"/>
    <property type="project" value="TreeGrafter"/>
</dbReference>
<evidence type="ECO:0000313" key="6">
    <source>
        <dbReference type="Proteomes" id="UP000295341"/>
    </source>
</evidence>
<dbReference type="Gene3D" id="3.40.50.980">
    <property type="match status" value="1"/>
</dbReference>
<proteinExistence type="predicted"/>
<evidence type="ECO:0000313" key="5">
    <source>
        <dbReference type="EMBL" id="TDU28002.1"/>
    </source>
</evidence>
<reference evidence="5 6" key="1">
    <citation type="submission" date="2019-03" db="EMBL/GenBank/DDBJ databases">
        <title>Genomic Encyclopedia of Type Strains, Phase IV (KMG-IV): sequencing the most valuable type-strain genomes for metagenomic binning, comparative biology and taxonomic classification.</title>
        <authorList>
            <person name="Goeker M."/>
        </authorList>
    </citation>
    <scope>NUCLEOTIDE SEQUENCE [LARGE SCALE GENOMIC DNA]</scope>
    <source>
        <strain evidence="5 6">DSM 26377</strain>
    </source>
</reference>
<dbReference type="OrthoDB" id="9803968at2"/>
<dbReference type="PANTHER" id="PTHR43352:SF1">
    <property type="entry name" value="ANTHRANILATE--COA LIGASE"/>
    <property type="match status" value="1"/>
</dbReference>
<dbReference type="SUPFAM" id="SSF56801">
    <property type="entry name" value="Acetyl-CoA synthetase-like"/>
    <property type="match status" value="1"/>
</dbReference>
<feature type="transmembrane region" description="Helical" evidence="2">
    <location>
        <begin position="269"/>
        <end position="286"/>
    </location>
</feature>
<dbReference type="RefSeq" id="WP_133881593.1">
    <property type="nucleotide sequence ID" value="NZ_MWIN01000010.1"/>
</dbReference>
<dbReference type="GO" id="GO:0016405">
    <property type="term" value="F:CoA-ligase activity"/>
    <property type="evidence" value="ECO:0007669"/>
    <property type="project" value="InterPro"/>
</dbReference>
<keyword evidence="2" id="KW-0472">Membrane</keyword>
<accession>A0A4R7P3K7</accession>
<dbReference type="Gene3D" id="3.40.50.12820">
    <property type="match status" value="1"/>
</dbReference>
<dbReference type="Pfam" id="PF00501">
    <property type="entry name" value="AMP-binding"/>
    <property type="match status" value="1"/>
</dbReference>
<dbReference type="Gene3D" id="2.30.38.10">
    <property type="entry name" value="Luciferase, Domain 3"/>
    <property type="match status" value="1"/>
</dbReference>
<gene>
    <name evidence="5" type="ORF">DFR24_2361</name>
</gene>
<keyword evidence="6" id="KW-1185">Reference proteome</keyword>
<dbReference type="NCBIfam" id="TIGR02262">
    <property type="entry name" value="benz_CoA_lig"/>
    <property type="match status" value="1"/>
</dbReference>